<feature type="domain" description="Bacterial bifunctional deaminase-reductase C-terminal" evidence="13">
    <location>
        <begin position="31"/>
        <end position="254"/>
    </location>
</feature>
<dbReference type="PANTHER" id="PTHR38011">
    <property type="entry name" value="DIHYDROFOLATE REDUCTASE FAMILY PROTEIN (AFU_ORTHOLOGUE AFUA_8G06820)"/>
    <property type="match status" value="1"/>
</dbReference>
<evidence type="ECO:0000256" key="8">
    <source>
        <dbReference type="ARBA" id="ARBA00023002"/>
    </source>
</evidence>
<comment type="caution">
    <text evidence="14">The sequence shown here is derived from an EMBL/GenBank/DDBJ whole genome shotgun (WGS) entry which is preliminary data.</text>
</comment>
<dbReference type="FunCoup" id="A0A1Y1UU55">
    <property type="interactions" value="98"/>
</dbReference>
<name>A0A1Y1UU55_9TREE</name>
<evidence type="ECO:0000256" key="2">
    <source>
        <dbReference type="ARBA" id="ARBA00005104"/>
    </source>
</evidence>
<evidence type="ECO:0000256" key="4">
    <source>
        <dbReference type="ARBA" id="ARBA00012851"/>
    </source>
</evidence>
<comment type="catalytic activity">
    <reaction evidence="12">
        <text>2,5-diamino-6-(1-D-ribitylamino)pyrimidin-4(3H)-one 5'-phosphate + NADP(+) = 2,5-diamino-6-(1-D-ribosylamino)pyrimidin-4(3H)-one 5'-phosphate + NADPH + H(+)</text>
        <dbReference type="Rhea" id="RHEA:27278"/>
        <dbReference type="ChEBI" id="CHEBI:15378"/>
        <dbReference type="ChEBI" id="CHEBI:57783"/>
        <dbReference type="ChEBI" id="CHEBI:58349"/>
        <dbReference type="ChEBI" id="CHEBI:58890"/>
        <dbReference type="ChEBI" id="CHEBI:59545"/>
        <dbReference type="EC" id="1.1.1.302"/>
    </reaction>
</comment>
<dbReference type="Proteomes" id="UP000193218">
    <property type="component" value="Unassembled WGS sequence"/>
</dbReference>
<organism evidence="14 15">
    <name type="scientific">Kockovaella imperatae</name>
    <dbReference type="NCBI Taxonomy" id="4999"/>
    <lineage>
        <taxon>Eukaryota</taxon>
        <taxon>Fungi</taxon>
        <taxon>Dikarya</taxon>
        <taxon>Basidiomycota</taxon>
        <taxon>Agaricomycotina</taxon>
        <taxon>Tremellomycetes</taxon>
        <taxon>Tremellales</taxon>
        <taxon>Cuniculitremaceae</taxon>
        <taxon>Kockovaella</taxon>
    </lineage>
</organism>
<evidence type="ECO:0000256" key="5">
    <source>
        <dbReference type="ARBA" id="ARBA00015035"/>
    </source>
</evidence>
<evidence type="ECO:0000313" key="15">
    <source>
        <dbReference type="Proteomes" id="UP000193218"/>
    </source>
</evidence>
<dbReference type="STRING" id="4999.A0A1Y1UU55"/>
<dbReference type="Pfam" id="PF01872">
    <property type="entry name" value="RibD_C"/>
    <property type="match status" value="1"/>
</dbReference>
<evidence type="ECO:0000256" key="1">
    <source>
        <dbReference type="ARBA" id="ARBA00003555"/>
    </source>
</evidence>
<evidence type="ECO:0000256" key="10">
    <source>
        <dbReference type="ARBA" id="ARBA00031630"/>
    </source>
</evidence>
<dbReference type="GO" id="GO:0009231">
    <property type="term" value="P:riboflavin biosynthetic process"/>
    <property type="evidence" value="ECO:0007669"/>
    <property type="project" value="UniProtKB-KW"/>
</dbReference>
<gene>
    <name evidence="14" type="ORF">BD324DRAFT_613115</name>
</gene>
<dbReference type="InterPro" id="IPR002734">
    <property type="entry name" value="RibDG_C"/>
</dbReference>
<evidence type="ECO:0000256" key="6">
    <source>
        <dbReference type="ARBA" id="ARBA00022619"/>
    </source>
</evidence>
<dbReference type="Gene3D" id="3.40.430.10">
    <property type="entry name" value="Dihydrofolate Reductase, subunit A"/>
    <property type="match status" value="1"/>
</dbReference>
<comment type="catalytic activity">
    <reaction evidence="11">
        <text>2,5-diamino-6-(1-D-ribitylamino)pyrimidin-4(3H)-one 5'-phosphate + NAD(+) = 2,5-diamino-6-(1-D-ribosylamino)pyrimidin-4(3H)-one 5'-phosphate + NADH + H(+)</text>
        <dbReference type="Rhea" id="RHEA:27274"/>
        <dbReference type="ChEBI" id="CHEBI:15378"/>
        <dbReference type="ChEBI" id="CHEBI:57540"/>
        <dbReference type="ChEBI" id="CHEBI:57945"/>
        <dbReference type="ChEBI" id="CHEBI:58890"/>
        <dbReference type="ChEBI" id="CHEBI:59545"/>
        <dbReference type="EC" id="1.1.1.302"/>
    </reaction>
</comment>
<comment type="pathway">
    <text evidence="2">Cofactor biosynthesis; riboflavin biosynthesis.</text>
</comment>
<dbReference type="OrthoDB" id="5432at2759"/>
<keyword evidence="7" id="KW-0521">NADP</keyword>
<accession>A0A1Y1UU55</accession>
<sequence>MSVLTLHNPHRMVSPPAILDLISPRGESSRPYVTLTWAQSLDAKIAGEGGKRVILSGPESMLMTHWMRSRHDSILVGINTLLLDDPRLQINLLPDDPSLSSPQPLILDPQLRFPTTARILAAWRDSQGRSRRVRQPWILCGDHVASARQKEMADAGARVVPVPLSHGRINPNDLPDILTRLNLSSVMIEGGSAILSSFLHAPSRSDGTPLVDNVVITVAPMFIGKGVGVIPEGQGDSMPELQTVHTETLGKDAVMVCRIV</sequence>
<dbReference type="InterPro" id="IPR050765">
    <property type="entry name" value="Riboflavin_Biosynth_HTPR"/>
</dbReference>
<keyword evidence="6" id="KW-0686">Riboflavin biosynthesis</keyword>
<dbReference type="EC" id="1.1.1.302" evidence="4"/>
<dbReference type="RefSeq" id="XP_021874763.1">
    <property type="nucleotide sequence ID" value="XM_022014470.1"/>
</dbReference>
<dbReference type="SUPFAM" id="SSF53597">
    <property type="entry name" value="Dihydrofolate reductase-like"/>
    <property type="match status" value="1"/>
</dbReference>
<dbReference type="InParanoid" id="A0A1Y1UU55"/>
<comment type="function">
    <text evidence="1">Catalyzes an early step in riboflavin biosynthesis, the NADPH-dependent reduction of the ribose side chain of 2,5-diamino-6-ribosylamino-4(3H)-pyrimidinone 5'-phosphate, yielding 2,5-diamino-6-ribitylamino-4(3H)-pyrimidinone 5'-phosphate.</text>
</comment>
<proteinExistence type="inferred from homology"/>
<evidence type="ECO:0000256" key="11">
    <source>
        <dbReference type="ARBA" id="ARBA00047550"/>
    </source>
</evidence>
<evidence type="ECO:0000256" key="12">
    <source>
        <dbReference type="ARBA" id="ARBA00049020"/>
    </source>
</evidence>
<dbReference type="InterPro" id="IPR024072">
    <property type="entry name" value="DHFR-like_dom_sf"/>
</dbReference>
<dbReference type="EMBL" id="NBSH01000001">
    <property type="protein sequence ID" value="ORX41084.1"/>
    <property type="molecule type" value="Genomic_DNA"/>
</dbReference>
<dbReference type="GeneID" id="33556278"/>
<evidence type="ECO:0000256" key="3">
    <source>
        <dbReference type="ARBA" id="ARBA00009723"/>
    </source>
</evidence>
<evidence type="ECO:0000256" key="7">
    <source>
        <dbReference type="ARBA" id="ARBA00022857"/>
    </source>
</evidence>
<comment type="similarity">
    <text evidence="3">Belongs to the HTP reductase family.</text>
</comment>
<dbReference type="AlphaFoldDB" id="A0A1Y1UU55"/>
<dbReference type="PANTHER" id="PTHR38011:SF7">
    <property type="entry name" value="2,5-DIAMINO-6-RIBOSYLAMINO-4(3H)-PYRIMIDINONE 5'-PHOSPHATE REDUCTASE"/>
    <property type="match status" value="1"/>
</dbReference>
<evidence type="ECO:0000256" key="9">
    <source>
        <dbReference type="ARBA" id="ARBA00030073"/>
    </source>
</evidence>
<evidence type="ECO:0000313" key="14">
    <source>
        <dbReference type="EMBL" id="ORX41084.1"/>
    </source>
</evidence>
<reference evidence="14 15" key="1">
    <citation type="submission" date="2017-03" db="EMBL/GenBank/DDBJ databases">
        <title>Widespread Adenine N6-methylation of Active Genes in Fungi.</title>
        <authorList>
            <consortium name="DOE Joint Genome Institute"/>
            <person name="Mondo S.J."/>
            <person name="Dannebaum R.O."/>
            <person name="Kuo R.C."/>
            <person name="Louie K.B."/>
            <person name="Bewick A.J."/>
            <person name="Labutti K."/>
            <person name="Haridas S."/>
            <person name="Kuo A."/>
            <person name="Salamov A."/>
            <person name="Ahrendt S.R."/>
            <person name="Lau R."/>
            <person name="Bowen B.P."/>
            <person name="Lipzen A."/>
            <person name="Sullivan W."/>
            <person name="Andreopoulos W.B."/>
            <person name="Clum A."/>
            <person name="Lindquist E."/>
            <person name="Daum C."/>
            <person name="Northen T.R."/>
            <person name="Ramamoorthy G."/>
            <person name="Schmitz R.J."/>
            <person name="Gryganskyi A."/>
            <person name="Culley D."/>
            <person name="Magnuson J."/>
            <person name="James T.Y."/>
            <person name="O'Malley M.A."/>
            <person name="Stajich J.E."/>
            <person name="Spatafora J.W."/>
            <person name="Visel A."/>
            <person name="Grigoriev I.V."/>
        </authorList>
    </citation>
    <scope>NUCLEOTIDE SEQUENCE [LARGE SCALE GENOMIC DNA]</scope>
    <source>
        <strain evidence="14 15">NRRL Y-17943</strain>
    </source>
</reference>
<keyword evidence="8" id="KW-0560">Oxidoreductase</keyword>
<dbReference type="GO" id="GO:0008703">
    <property type="term" value="F:5-amino-6-(5-phosphoribosylamino)uracil reductase activity"/>
    <property type="evidence" value="ECO:0007669"/>
    <property type="project" value="InterPro"/>
</dbReference>
<protein>
    <recommendedName>
        <fullName evidence="5">2,5-diamino-6-ribosylamino-4(3H)-pyrimidinone 5'-phosphate reductase</fullName>
        <ecNumber evidence="4">1.1.1.302</ecNumber>
    </recommendedName>
    <alternativeName>
        <fullName evidence="10">2,5-diamino-6-(5-phospho-D-ribosylamino)pyrimidin-4(3H)-one reductase</fullName>
    </alternativeName>
    <alternativeName>
        <fullName evidence="9">2,5-diamino-6-ribitylamino-4(3H)-pyrimidinone 5'-phosphate synthase</fullName>
    </alternativeName>
</protein>
<evidence type="ECO:0000259" key="13">
    <source>
        <dbReference type="Pfam" id="PF01872"/>
    </source>
</evidence>
<keyword evidence="15" id="KW-1185">Reference proteome</keyword>